<name>A0ABQ9DUY2_9PASS</name>
<evidence type="ECO:0000313" key="2">
    <source>
        <dbReference type="EMBL" id="KAJ7428098.1"/>
    </source>
</evidence>
<reference evidence="2" key="1">
    <citation type="submission" date="2019-10" db="EMBL/GenBank/DDBJ databases">
        <authorList>
            <person name="Soares A.E.R."/>
            <person name="Aleixo A."/>
            <person name="Schneider P."/>
            <person name="Miyaki C.Y."/>
            <person name="Schneider M.P."/>
            <person name="Mello C."/>
            <person name="Vasconcelos A.T.R."/>
        </authorList>
    </citation>
    <scope>NUCLEOTIDE SEQUENCE</scope>
    <source>
        <tissue evidence="2">Muscle</tissue>
    </source>
</reference>
<sequence>MVSSSQGSGPRLDPTSGSSVPKHPEIIYPQVQTGKKDHAGNYRPVSLTSVSSKVMEKDIQGDIEKYLKDNAVSGHNQNNFLIGKSCLSYLISFYDKGHNLDFDDPEEQHILPHKVNALANSLKIKKKWIILELFYFYENCLQQKEFFTTCTGASARACDFCMNIINKTVELCAFPFTLKFLV</sequence>
<organism evidence="2 3">
    <name type="scientific">Willisornis vidua</name>
    <name type="common">Xingu scale-backed antbird</name>
    <dbReference type="NCBI Taxonomy" id="1566151"/>
    <lineage>
        <taxon>Eukaryota</taxon>
        <taxon>Metazoa</taxon>
        <taxon>Chordata</taxon>
        <taxon>Craniata</taxon>
        <taxon>Vertebrata</taxon>
        <taxon>Euteleostomi</taxon>
        <taxon>Archelosauria</taxon>
        <taxon>Archosauria</taxon>
        <taxon>Dinosauria</taxon>
        <taxon>Saurischia</taxon>
        <taxon>Theropoda</taxon>
        <taxon>Coelurosauria</taxon>
        <taxon>Aves</taxon>
        <taxon>Neognathae</taxon>
        <taxon>Neoaves</taxon>
        <taxon>Telluraves</taxon>
        <taxon>Australaves</taxon>
        <taxon>Passeriformes</taxon>
        <taxon>Thamnophilidae</taxon>
        <taxon>Willisornis</taxon>
    </lineage>
</organism>
<comment type="caution">
    <text evidence="2">The sequence shown here is derived from an EMBL/GenBank/DDBJ whole genome shotgun (WGS) entry which is preliminary data.</text>
</comment>
<feature type="region of interest" description="Disordered" evidence="1">
    <location>
        <begin position="1"/>
        <end position="24"/>
    </location>
</feature>
<evidence type="ECO:0000256" key="1">
    <source>
        <dbReference type="SAM" id="MobiDB-lite"/>
    </source>
</evidence>
<gene>
    <name evidence="2" type="ORF">WISP_01902</name>
</gene>
<protein>
    <submittedName>
        <fullName evidence="2">Uncharacterized protein</fullName>
    </submittedName>
</protein>
<evidence type="ECO:0000313" key="3">
    <source>
        <dbReference type="Proteomes" id="UP001145742"/>
    </source>
</evidence>
<accession>A0ABQ9DUY2</accession>
<keyword evidence="3" id="KW-1185">Reference proteome</keyword>
<dbReference type="Proteomes" id="UP001145742">
    <property type="component" value="Unassembled WGS sequence"/>
</dbReference>
<proteinExistence type="predicted"/>
<dbReference type="EMBL" id="WHWB01031371">
    <property type="protein sequence ID" value="KAJ7428098.1"/>
    <property type="molecule type" value="Genomic_DNA"/>
</dbReference>